<gene>
    <name evidence="2" type="ORF">PG991_014599</name>
</gene>
<evidence type="ECO:0000313" key="3">
    <source>
        <dbReference type="Proteomes" id="UP001396898"/>
    </source>
</evidence>
<keyword evidence="3" id="KW-1185">Reference proteome</keyword>
<comment type="caution">
    <text evidence="2">The sequence shown here is derived from an EMBL/GenBank/DDBJ whole genome shotgun (WGS) entry which is preliminary data.</text>
</comment>
<dbReference type="Proteomes" id="UP001396898">
    <property type="component" value="Unassembled WGS sequence"/>
</dbReference>
<organism evidence="2 3">
    <name type="scientific">Apiospora marii</name>
    <dbReference type="NCBI Taxonomy" id="335849"/>
    <lineage>
        <taxon>Eukaryota</taxon>
        <taxon>Fungi</taxon>
        <taxon>Dikarya</taxon>
        <taxon>Ascomycota</taxon>
        <taxon>Pezizomycotina</taxon>
        <taxon>Sordariomycetes</taxon>
        <taxon>Xylariomycetidae</taxon>
        <taxon>Amphisphaeriales</taxon>
        <taxon>Apiosporaceae</taxon>
        <taxon>Apiospora</taxon>
    </lineage>
</organism>
<reference evidence="2 3" key="1">
    <citation type="submission" date="2023-01" db="EMBL/GenBank/DDBJ databases">
        <title>Analysis of 21 Apiospora genomes using comparative genomics revels a genus with tremendous synthesis potential of carbohydrate active enzymes and secondary metabolites.</title>
        <authorList>
            <person name="Sorensen T."/>
        </authorList>
    </citation>
    <scope>NUCLEOTIDE SEQUENCE [LARGE SCALE GENOMIC DNA]</scope>
    <source>
        <strain evidence="2 3">CBS 20057</strain>
    </source>
</reference>
<feature type="region of interest" description="Disordered" evidence="1">
    <location>
        <begin position="1"/>
        <end position="32"/>
    </location>
</feature>
<sequence length="88" mass="9182">MEFVKRSPIRTSISVGSERKRKGQKGILGGTDGAQYGADESGAVGGLYHRRVNSIVCLADGDGSSTGRARSTNGFAIIIGTTSRRPPS</sequence>
<evidence type="ECO:0000313" key="2">
    <source>
        <dbReference type="EMBL" id="KAK7998924.1"/>
    </source>
</evidence>
<accession>A0ABR1R411</accession>
<dbReference type="EMBL" id="JAQQWI010000019">
    <property type="protein sequence ID" value="KAK7998924.1"/>
    <property type="molecule type" value="Genomic_DNA"/>
</dbReference>
<name>A0ABR1R411_9PEZI</name>
<evidence type="ECO:0000256" key="1">
    <source>
        <dbReference type="SAM" id="MobiDB-lite"/>
    </source>
</evidence>
<proteinExistence type="predicted"/>
<protein>
    <submittedName>
        <fullName evidence="2">Uncharacterized protein</fullName>
    </submittedName>
</protein>